<sequence>MKINQFTRFAVLCTLATATPCAFAQDETATAEKTVKTETTIETKVEKGPVIEKGSLTNVINDSVTFSTLKKALVAAELDVTLGSKGAYTIFAPTDEAFDKLPAGLLGKLMLPENKEKLRSLLLYHVIAGNMPASTLKDGDVKTMNGEKIKIDVDGDKIEVDEAKVFSADVPATNGVMHSVGKVLIPKSLKDFSPLD</sequence>
<proteinExistence type="predicted"/>
<keyword evidence="4" id="KW-1185">Reference proteome</keyword>
<dbReference type="GO" id="GO:0050839">
    <property type="term" value="F:cell adhesion molecule binding"/>
    <property type="evidence" value="ECO:0007669"/>
    <property type="project" value="TreeGrafter"/>
</dbReference>
<dbReference type="SUPFAM" id="SSF82153">
    <property type="entry name" value="FAS1 domain"/>
    <property type="match status" value="1"/>
</dbReference>
<keyword evidence="1" id="KW-0732">Signal</keyword>
<dbReference type="PROSITE" id="PS50213">
    <property type="entry name" value="FAS1"/>
    <property type="match status" value="1"/>
</dbReference>
<evidence type="ECO:0000259" key="2">
    <source>
        <dbReference type="PROSITE" id="PS50213"/>
    </source>
</evidence>
<dbReference type="FunFam" id="2.30.180.10:FF:000032">
    <property type="entry name" value="Fasciclin domain-containing protein, putative"/>
    <property type="match status" value="1"/>
</dbReference>
<feature type="signal peptide" evidence="1">
    <location>
        <begin position="1"/>
        <end position="24"/>
    </location>
</feature>
<dbReference type="InterPro" id="IPR036378">
    <property type="entry name" value="FAS1_dom_sf"/>
</dbReference>
<dbReference type="GO" id="GO:0007155">
    <property type="term" value="P:cell adhesion"/>
    <property type="evidence" value="ECO:0007669"/>
    <property type="project" value="TreeGrafter"/>
</dbReference>
<organism evidence="3 4">
    <name type="scientific">Luteolibacter yonseiensis</name>
    <dbReference type="NCBI Taxonomy" id="1144680"/>
    <lineage>
        <taxon>Bacteria</taxon>
        <taxon>Pseudomonadati</taxon>
        <taxon>Verrucomicrobiota</taxon>
        <taxon>Verrucomicrobiia</taxon>
        <taxon>Verrucomicrobiales</taxon>
        <taxon>Verrucomicrobiaceae</taxon>
        <taxon>Luteolibacter</taxon>
    </lineage>
</organism>
<name>A0A934VCK1_9BACT</name>
<dbReference type="PANTHER" id="PTHR10900:SF77">
    <property type="entry name" value="FI19380P1"/>
    <property type="match status" value="1"/>
</dbReference>
<gene>
    <name evidence="3" type="ORF">JIN84_15635</name>
</gene>
<feature type="domain" description="FAS1" evidence="2">
    <location>
        <begin position="53"/>
        <end position="184"/>
    </location>
</feature>
<dbReference type="PANTHER" id="PTHR10900">
    <property type="entry name" value="PERIOSTIN-RELATED"/>
    <property type="match status" value="1"/>
</dbReference>
<dbReference type="GO" id="GO:0031012">
    <property type="term" value="C:extracellular matrix"/>
    <property type="evidence" value="ECO:0007669"/>
    <property type="project" value="TreeGrafter"/>
</dbReference>
<evidence type="ECO:0000313" key="3">
    <source>
        <dbReference type="EMBL" id="MBK1817056.1"/>
    </source>
</evidence>
<dbReference type="GO" id="GO:0030198">
    <property type="term" value="P:extracellular matrix organization"/>
    <property type="evidence" value="ECO:0007669"/>
    <property type="project" value="TreeGrafter"/>
</dbReference>
<dbReference type="AlphaFoldDB" id="A0A934VCK1"/>
<feature type="chain" id="PRO_5037922749" evidence="1">
    <location>
        <begin position="25"/>
        <end position="196"/>
    </location>
</feature>
<dbReference type="RefSeq" id="WP_200351977.1">
    <property type="nucleotide sequence ID" value="NZ_BAABHZ010000006.1"/>
</dbReference>
<comment type="caution">
    <text evidence="3">The sequence shown here is derived from an EMBL/GenBank/DDBJ whole genome shotgun (WGS) entry which is preliminary data.</text>
</comment>
<dbReference type="Pfam" id="PF02469">
    <property type="entry name" value="Fasciclin"/>
    <property type="match status" value="1"/>
</dbReference>
<dbReference type="EMBL" id="JAENIK010000011">
    <property type="protein sequence ID" value="MBK1817056.1"/>
    <property type="molecule type" value="Genomic_DNA"/>
</dbReference>
<dbReference type="InterPro" id="IPR000782">
    <property type="entry name" value="FAS1_domain"/>
</dbReference>
<evidence type="ECO:0000313" key="4">
    <source>
        <dbReference type="Proteomes" id="UP000600139"/>
    </source>
</evidence>
<reference evidence="3" key="1">
    <citation type="submission" date="2021-01" db="EMBL/GenBank/DDBJ databases">
        <title>Modified the classification status of verrucomicrobia.</title>
        <authorList>
            <person name="Feng X."/>
        </authorList>
    </citation>
    <scope>NUCLEOTIDE SEQUENCE</scope>
    <source>
        <strain evidence="3">JCM 18052</strain>
    </source>
</reference>
<dbReference type="GO" id="GO:0005615">
    <property type="term" value="C:extracellular space"/>
    <property type="evidence" value="ECO:0007669"/>
    <property type="project" value="TreeGrafter"/>
</dbReference>
<dbReference type="Gene3D" id="2.30.180.10">
    <property type="entry name" value="FAS1 domain"/>
    <property type="match status" value="1"/>
</dbReference>
<dbReference type="InterPro" id="IPR050904">
    <property type="entry name" value="Adhesion/Biosynth-related"/>
</dbReference>
<evidence type="ECO:0000256" key="1">
    <source>
        <dbReference type="SAM" id="SignalP"/>
    </source>
</evidence>
<dbReference type="Proteomes" id="UP000600139">
    <property type="component" value="Unassembled WGS sequence"/>
</dbReference>
<dbReference type="SMART" id="SM00554">
    <property type="entry name" value="FAS1"/>
    <property type="match status" value="1"/>
</dbReference>
<protein>
    <submittedName>
        <fullName evidence="3">Fasciclin domain-containing protein</fullName>
    </submittedName>
</protein>
<accession>A0A934VCK1</accession>